<gene>
    <name evidence="1" type="ORF">IV67_GL000122</name>
</gene>
<evidence type="ECO:0000313" key="1">
    <source>
        <dbReference type="EMBL" id="KRN76621.1"/>
    </source>
</evidence>
<keyword evidence="2" id="KW-1185">Reference proteome</keyword>
<organism evidence="1 2">
    <name type="scientific">Weissella minor</name>
    <dbReference type="NCBI Taxonomy" id="1620"/>
    <lineage>
        <taxon>Bacteria</taxon>
        <taxon>Bacillati</taxon>
        <taxon>Bacillota</taxon>
        <taxon>Bacilli</taxon>
        <taxon>Lactobacillales</taxon>
        <taxon>Lactobacillaceae</taxon>
        <taxon>Weissella</taxon>
    </lineage>
</organism>
<dbReference type="PATRIC" id="fig|1620.3.peg.127"/>
<reference evidence="1 2" key="1">
    <citation type="journal article" date="2015" name="Genome Announc.">
        <title>Expanding the biotechnology potential of lactobacilli through comparative genomics of 213 strains and associated genera.</title>
        <authorList>
            <person name="Sun Z."/>
            <person name="Harris H.M."/>
            <person name="McCann A."/>
            <person name="Guo C."/>
            <person name="Argimon S."/>
            <person name="Zhang W."/>
            <person name="Yang X."/>
            <person name="Jeffery I.B."/>
            <person name="Cooney J.C."/>
            <person name="Kagawa T.F."/>
            <person name="Liu W."/>
            <person name="Song Y."/>
            <person name="Salvetti E."/>
            <person name="Wrobel A."/>
            <person name="Rasinkangas P."/>
            <person name="Parkhill J."/>
            <person name="Rea M.C."/>
            <person name="O'Sullivan O."/>
            <person name="Ritari J."/>
            <person name="Douillard F.P."/>
            <person name="Paul Ross R."/>
            <person name="Yang R."/>
            <person name="Briner A.E."/>
            <person name="Felis G.E."/>
            <person name="de Vos W.M."/>
            <person name="Barrangou R."/>
            <person name="Klaenhammer T.R."/>
            <person name="Caufield P.W."/>
            <person name="Cui Y."/>
            <person name="Zhang H."/>
            <person name="O'Toole P.W."/>
        </authorList>
    </citation>
    <scope>NUCLEOTIDE SEQUENCE [LARGE SCALE GENOMIC DNA]</scope>
    <source>
        <strain evidence="1 2">DSM 20014</strain>
    </source>
</reference>
<dbReference type="AlphaFoldDB" id="A0A0R2JR60"/>
<comment type="caution">
    <text evidence="1">The sequence shown here is derived from an EMBL/GenBank/DDBJ whole genome shotgun (WGS) entry which is preliminary data.</text>
</comment>
<dbReference type="RefSeq" id="WP_057787157.1">
    <property type="nucleotide sequence ID" value="NZ_JQCD01000024.1"/>
</dbReference>
<proteinExistence type="predicted"/>
<evidence type="ECO:0000313" key="2">
    <source>
        <dbReference type="Proteomes" id="UP000051673"/>
    </source>
</evidence>
<protein>
    <submittedName>
        <fullName evidence="1">Uncharacterized protein</fullName>
    </submittedName>
</protein>
<dbReference type="Proteomes" id="UP000051673">
    <property type="component" value="Unassembled WGS sequence"/>
</dbReference>
<dbReference type="EMBL" id="JQCD01000024">
    <property type="protein sequence ID" value="KRN76621.1"/>
    <property type="molecule type" value="Genomic_DNA"/>
</dbReference>
<dbReference type="STRING" id="1620.IV67_GL000122"/>
<name>A0A0R2JR60_9LACO</name>
<accession>A0A0R2JR60</accession>
<sequence>MDELDLKNYQLGKQQVLGAYMGLGNNNHIKTYLTPMVADKANPFDLNDVRQENMDVIFDGEEAFSGDVPCAKKEMNYARLEYRWVQAESVNRLFERLTLTSTPDPQVWVRKHTGTTWSQWVSMTRNTNVEKFENFTKTKTATIASDYFDRPMQLSLKSGVLVLTFGGYLTKKVNGGDYTIADTSSLKDFPLPNLRYQTAIVDVSYPDSAGGVLGSIRWDEKGRINLNLNKAFEDKPKPTHYLEFGLTALTNQDFTSLM</sequence>